<name>A0A438F2Y8_VITVI</name>
<sequence>MVRELYKEEEKAMLYPSHRQTYHRYNEEEKSNFYSMDTSHHMMPLAQSEASSSISKDDFHGPYKNGPTFPSDGFSRETNGEPFGWGGDGRMSGFRSPAKPELRPKRQVQLIPTECKIWDYPCPELWRSEKGDLGPVSDDEFYGKMANVRQDSDHQDFVRVFMCLFMIEFHWTAGKVGERSGTEEGKEGKNKNAEKYIERSIHQKKKKRRKTSGRRSGKMVMVLWQVTIVGCNSKEFMNTIGLVMHTIMSPKVGLRVQHLGLFKALCLLVGWNSEMTPNKPWVHQVLPAAESLALKEDLIIWPPVVIVHNSSIGNSDPDERMIVTIDMLVTILRESNDSQLLTLSSHNGLIQ</sequence>
<gene>
    <name evidence="1" type="ORF">CK203_068473</name>
</gene>
<evidence type="ECO:0000313" key="2">
    <source>
        <dbReference type="Proteomes" id="UP000288805"/>
    </source>
</evidence>
<evidence type="ECO:0008006" key="3">
    <source>
        <dbReference type="Google" id="ProtNLM"/>
    </source>
</evidence>
<reference evidence="1 2" key="1">
    <citation type="journal article" date="2018" name="PLoS Genet.">
        <title>Population sequencing reveals clonal diversity and ancestral inbreeding in the grapevine cultivar Chardonnay.</title>
        <authorList>
            <person name="Roach M.J."/>
            <person name="Johnson D.L."/>
            <person name="Bohlmann J."/>
            <person name="van Vuuren H.J."/>
            <person name="Jones S.J."/>
            <person name="Pretorius I.S."/>
            <person name="Schmidt S.A."/>
            <person name="Borneman A.R."/>
        </authorList>
    </citation>
    <scope>NUCLEOTIDE SEQUENCE [LARGE SCALE GENOMIC DNA]</scope>
    <source>
        <strain evidence="2">cv. Chardonnay</strain>
        <tissue evidence="1">Leaf</tissue>
    </source>
</reference>
<dbReference type="AlphaFoldDB" id="A0A438F2Y8"/>
<organism evidence="1 2">
    <name type="scientific">Vitis vinifera</name>
    <name type="common">Grape</name>
    <dbReference type="NCBI Taxonomy" id="29760"/>
    <lineage>
        <taxon>Eukaryota</taxon>
        <taxon>Viridiplantae</taxon>
        <taxon>Streptophyta</taxon>
        <taxon>Embryophyta</taxon>
        <taxon>Tracheophyta</taxon>
        <taxon>Spermatophyta</taxon>
        <taxon>Magnoliopsida</taxon>
        <taxon>eudicotyledons</taxon>
        <taxon>Gunneridae</taxon>
        <taxon>Pentapetalae</taxon>
        <taxon>rosids</taxon>
        <taxon>Vitales</taxon>
        <taxon>Vitaceae</taxon>
        <taxon>Viteae</taxon>
        <taxon>Vitis</taxon>
    </lineage>
</organism>
<comment type="caution">
    <text evidence="1">The sequence shown here is derived from an EMBL/GenBank/DDBJ whole genome shotgun (WGS) entry which is preliminary data.</text>
</comment>
<accession>A0A438F2Y8</accession>
<dbReference type="PANTHER" id="PTHR46619:SF2">
    <property type="entry name" value="XS DOMAIN PROTEIN"/>
    <property type="match status" value="1"/>
</dbReference>
<dbReference type="Proteomes" id="UP000288805">
    <property type="component" value="Unassembled WGS sequence"/>
</dbReference>
<dbReference type="Gene3D" id="3.30.70.2890">
    <property type="entry name" value="XS domain"/>
    <property type="match status" value="1"/>
</dbReference>
<evidence type="ECO:0000313" key="1">
    <source>
        <dbReference type="EMBL" id="RVW54380.1"/>
    </source>
</evidence>
<dbReference type="EMBL" id="QGNW01001128">
    <property type="protein sequence ID" value="RVW54380.1"/>
    <property type="molecule type" value="Genomic_DNA"/>
</dbReference>
<dbReference type="InterPro" id="IPR038588">
    <property type="entry name" value="XS_domain_sf"/>
</dbReference>
<dbReference type="PANTHER" id="PTHR46619">
    <property type="entry name" value="RNA RECOGNITION MOTIF XS DOMAIN PROTEIN-RELATED"/>
    <property type="match status" value="1"/>
</dbReference>
<protein>
    <recommendedName>
        <fullName evidence="3">XS domain-containing protein</fullName>
    </recommendedName>
</protein>
<proteinExistence type="predicted"/>